<comment type="caution">
    <text evidence="1">The sequence shown here is derived from an EMBL/GenBank/DDBJ whole genome shotgun (WGS) entry which is preliminary data.</text>
</comment>
<gene>
    <name evidence="1" type="ORF">EDD29_0031</name>
</gene>
<dbReference type="RefSeq" id="WP_170201228.1">
    <property type="nucleotide sequence ID" value="NZ_RJKE01000001.1"/>
</dbReference>
<sequence length="46" mass="4984">MTKDRDEQLLDEVAEAYALIDPPPEHTIKAARKAFLGEGEVSAGEA</sequence>
<keyword evidence="2" id="KW-1185">Reference proteome</keyword>
<dbReference type="AlphaFoldDB" id="A0A3N1CMK6"/>
<evidence type="ECO:0000313" key="2">
    <source>
        <dbReference type="Proteomes" id="UP000272400"/>
    </source>
</evidence>
<dbReference type="Proteomes" id="UP000272400">
    <property type="component" value="Unassembled WGS sequence"/>
</dbReference>
<dbReference type="EMBL" id="RJKE01000001">
    <property type="protein sequence ID" value="ROO82551.1"/>
    <property type="molecule type" value="Genomic_DNA"/>
</dbReference>
<evidence type="ECO:0000313" key="1">
    <source>
        <dbReference type="EMBL" id="ROO82551.1"/>
    </source>
</evidence>
<reference evidence="1 2" key="1">
    <citation type="submission" date="2018-11" db="EMBL/GenBank/DDBJ databases">
        <title>Sequencing the genomes of 1000 actinobacteria strains.</title>
        <authorList>
            <person name="Klenk H.-P."/>
        </authorList>
    </citation>
    <scope>NUCLEOTIDE SEQUENCE [LARGE SCALE GENOMIC DNA]</scope>
    <source>
        <strain evidence="1 2">DSM 44254</strain>
    </source>
</reference>
<proteinExistence type="predicted"/>
<protein>
    <submittedName>
        <fullName evidence="1">Uncharacterized protein</fullName>
    </submittedName>
</protein>
<accession>A0A3N1CMK6</accession>
<name>A0A3N1CMK6_9ACTN</name>
<organism evidence="1 2">
    <name type="scientific">Actinocorallia herbida</name>
    <dbReference type="NCBI Taxonomy" id="58109"/>
    <lineage>
        <taxon>Bacteria</taxon>
        <taxon>Bacillati</taxon>
        <taxon>Actinomycetota</taxon>
        <taxon>Actinomycetes</taxon>
        <taxon>Streptosporangiales</taxon>
        <taxon>Thermomonosporaceae</taxon>
        <taxon>Actinocorallia</taxon>
    </lineage>
</organism>